<dbReference type="InterPro" id="IPR029465">
    <property type="entry name" value="ATPgrasp_TupA"/>
</dbReference>
<evidence type="ECO:0000313" key="1">
    <source>
        <dbReference type="EMBL" id="QNM12658.1"/>
    </source>
</evidence>
<dbReference type="AlphaFoldDB" id="A0A7G9GPC6"/>
<gene>
    <name evidence="1" type="ORF">H9Q80_01495</name>
</gene>
<name>A0A7G9GPC6_9FIRM</name>
<proteinExistence type="predicted"/>
<dbReference type="RefSeq" id="WP_117570575.1">
    <property type="nucleotide sequence ID" value="NZ_CP060636.1"/>
</dbReference>
<reference evidence="1 2" key="1">
    <citation type="submission" date="2020-08" db="EMBL/GenBank/DDBJ databases">
        <authorList>
            <person name="Liu C."/>
            <person name="Sun Q."/>
        </authorList>
    </citation>
    <scope>NUCLEOTIDE SEQUENCE [LARGE SCALE GENOMIC DNA]</scope>
    <source>
        <strain evidence="1 2">NSJ-61</strain>
    </source>
</reference>
<dbReference type="Pfam" id="PF14305">
    <property type="entry name" value="ATPgrasp_TupA"/>
    <property type="match status" value="1"/>
</dbReference>
<dbReference type="KEGG" id="ehn:H9Q80_01495"/>
<dbReference type="Proteomes" id="UP000515856">
    <property type="component" value="Chromosome"/>
</dbReference>
<sequence>MSMDNLTKNIILTPFNLLYKFSPSLTLKMLFKMKLGYKLDLDNPKTYNAKLQWIKLYDHNPLMPICCDKYTVRNYIEQRGYSNLLNRLIWAGFDPEDIPFDELPDRFVLKVTHGSTFNIICTDKTTLDRNDVKEKCRKWLKAKFLPCYGEWFYGIEKPRIIIEEFLEGDNGLPLFDYKIFCFNGVPKMVYVDTWKDGHHAINAYDIDLNLLKGVELGYPNDDTSTVNKPECWEEMVKIASDLSKDFLHVRVDFYYTHGKIIFGELTFTKGAGFGKIKPIDFDYEIGSWLSLPAKNK</sequence>
<keyword evidence="1" id="KW-0808">Transferase</keyword>
<dbReference type="EMBL" id="CP060636">
    <property type="protein sequence ID" value="QNM12658.1"/>
    <property type="molecule type" value="Genomic_DNA"/>
</dbReference>
<keyword evidence="2" id="KW-1185">Reference proteome</keyword>
<organism evidence="1 2">
    <name type="scientific">[Eubacterium] hominis</name>
    <dbReference type="NCBI Taxonomy" id="2764325"/>
    <lineage>
        <taxon>Bacteria</taxon>
        <taxon>Bacillati</taxon>
        <taxon>Bacillota</taxon>
        <taxon>Erysipelotrichia</taxon>
        <taxon>Erysipelotrichales</taxon>
        <taxon>Erysipelotrichaceae</taxon>
        <taxon>Amedibacillus</taxon>
    </lineage>
</organism>
<evidence type="ECO:0000313" key="2">
    <source>
        <dbReference type="Proteomes" id="UP000515856"/>
    </source>
</evidence>
<protein>
    <submittedName>
        <fullName evidence="1">Glycosyltransferase</fullName>
    </submittedName>
</protein>
<dbReference type="GO" id="GO:0016740">
    <property type="term" value="F:transferase activity"/>
    <property type="evidence" value="ECO:0007669"/>
    <property type="project" value="UniProtKB-KW"/>
</dbReference>
<accession>A0A7G9GPC6</accession>